<dbReference type="InterPro" id="IPR000387">
    <property type="entry name" value="Tyr_Pase_dom"/>
</dbReference>
<dbReference type="SMART" id="SM00194">
    <property type="entry name" value="PTPc"/>
    <property type="match status" value="1"/>
</dbReference>
<dbReference type="PANTHER" id="PTHR19134">
    <property type="entry name" value="RECEPTOR-TYPE TYROSINE-PROTEIN PHOSPHATASE"/>
    <property type="match status" value="1"/>
</dbReference>
<evidence type="ECO:0000256" key="1">
    <source>
        <dbReference type="SAM" id="MobiDB-lite"/>
    </source>
</evidence>
<dbReference type="PROSITE" id="PS50055">
    <property type="entry name" value="TYR_PHOSPHATASE_PTP"/>
    <property type="match status" value="2"/>
</dbReference>
<dbReference type="SMART" id="SM00181">
    <property type="entry name" value="EGF"/>
    <property type="match status" value="5"/>
</dbReference>
<dbReference type="PROSITE" id="PS00383">
    <property type="entry name" value="TYR_PHOSPHATASE_1"/>
    <property type="match status" value="1"/>
</dbReference>
<dbReference type="InterPro" id="IPR029021">
    <property type="entry name" value="Prot-tyrosine_phosphatase-like"/>
</dbReference>
<dbReference type="InterPro" id="IPR003595">
    <property type="entry name" value="Tyr_Pase_cat"/>
</dbReference>
<feature type="domain" description="Tyrosine-protein phosphatase" evidence="2">
    <location>
        <begin position="1156"/>
        <end position="1375"/>
    </location>
</feature>
<dbReference type="CDD" id="cd00047">
    <property type="entry name" value="PTPc"/>
    <property type="match status" value="1"/>
</dbReference>
<proteinExistence type="predicted"/>
<keyword evidence="4" id="KW-0675">Receptor</keyword>
<dbReference type="InterPro" id="IPR050348">
    <property type="entry name" value="Protein-Tyr_Phosphatase"/>
</dbReference>
<dbReference type="Gene3D" id="3.30.230.30">
    <property type="entry name" value="Impact, N-terminal domain"/>
    <property type="match status" value="1"/>
</dbReference>
<evidence type="ECO:0000313" key="4">
    <source>
        <dbReference type="EMBL" id="EKC29926.1"/>
    </source>
</evidence>
<protein>
    <submittedName>
        <fullName evidence="4">Receptor-type tyrosine-protein phosphatase S</fullName>
    </submittedName>
</protein>
<dbReference type="InterPro" id="IPR001498">
    <property type="entry name" value="Impact_N"/>
</dbReference>
<feature type="region of interest" description="Disordered" evidence="1">
    <location>
        <begin position="157"/>
        <end position="178"/>
    </location>
</feature>
<gene>
    <name evidence="4" type="ORF">CGI_10008525</name>
</gene>
<dbReference type="Pfam" id="PF00102">
    <property type="entry name" value="Y_phosphatase"/>
    <property type="match status" value="2"/>
</dbReference>
<dbReference type="PRINTS" id="PR00700">
    <property type="entry name" value="PRTYPHPHTASE"/>
</dbReference>
<feature type="domain" description="Tyrosine specific protein phosphatases" evidence="3">
    <location>
        <begin position="1038"/>
        <end position="1109"/>
    </location>
</feature>
<dbReference type="InterPro" id="IPR016130">
    <property type="entry name" value="Tyr_Pase_AS"/>
</dbReference>
<dbReference type="Gene3D" id="3.90.190.10">
    <property type="entry name" value="Protein tyrosine phosphatase superfamily"/>
    <property type="match status" value="2"/>
</dbReference>
<feature type="compositionally biased region" description="Low complexity" evidence="1">
    <location>
        <begin position="158"/>
        <end position="178"/>
    </location>
</feature>
<evidence type="ECO:0000259" key="2">
    <source>
        <dbReference type="PROSITE" id="PS50055"/>
    </source>
</evidence>
<dbReference type="HOGENOM" id="CLU_255010_0_0_1"/>
<feature type="domain" description="Tyrosine-protein phosphatase" evidence="2">
    <location>
        <begin position="871"/>
        <end position="1118"/>
    </location>
</feature>
<dbReference type="PANTHER" id="PTHR19134:SF449">
    <property type="entry name" value="TYROSINE-PROTEIN PHOSPHATASE 1"/>
    <property type="match status" value="1"/>
</dbReference>
<dbReference type="FunFam" id="3.90.190.10:FF:000185">
    <property type="entry name" value="Predicted protein"/>
    <property type="match status" value="1"/>
</dbReference>
<dbReference type="InterPro" id="IPR036956">
    <property type="entry name" value="Impact_N_sf"/>
</dbReference>
<dbReference type="SUPFAM" id="SSF52799">
    <property type="entry name" value="(Phosphotyrosine protein) phosphatases II"/>
    <property type="match status" value="2"/>
</dbReference>
<dbReference type="SUPFAM" id="SSF54211">
    <property type="entry name" value="Ribosomal protein S5 domain 2-like"/>
    <property type="match status" value="1"/>
</dbReference>
<dbReference type="EMBL" id="JH816312">
    <property type="protein sequence ID" value="EKC29926.1"/>
    <property type="molecule type" value="Genomic_DNA"/>
</dbReference>
<reference evidence="4" key="1">
    <citation type="journal article" date="2012" name="Nature">
        <title>The oyster genome reveals stress adaptation and complexity of shell formation.</title>
        <authorList>
            <person name="Zhang G."/>
            <person name="Fang X."/>
            <person name="Guo X."/>
            <person name="Li L."/>
            <person name="Luo R."/>
            <person name="Xu F."/>
            <person name="Yang P."/>
            <person name="Zhang L."/>
            <person name="Wang X."/>
            <person name="Qi H."/>
            <person name="Xiong Z."/>
            <person name="Que H."/>
            <person name="Xie Y."/>
            <person name="Holland P.W."/>
            <person name="Paps J."/>
            <person name="Zhu Y."/>
            <person name="Wu F."/>
            <person name="Chen Y."/>
            <person name="Wang J."/>
            <person name="Peng C."/>
            <person name="Meng J."/>
            <person name="Yang L."/>
            <person name="Liu J."/>
            <person name="Wen B."/>
            <person name="Zhang N."/>
            <person name="Huang Z."/>
            <person name="Zhu Q."/>
            <person name="Feng Y."/>
            <person name="Mount A."/>
            <person name="Hedgecock D."/>
            <person name="Xu Z."/>
            <person name="Liu Y."/>
            <person name="Domazet-Loso T."/>
            <person name="Du Y."/>
            <person name="Sun X."/>
            <person name="Zhang S."/>
            <person name="Liu B."/>
            <person name="Cheng P."/>
            <person name="Jiang X."/>
            <person name="Li J."/>
            <person name="Fan D."/>
            <person name="Wang W."/>
            <person name="Fu W."/>
            <person name="Wang T."/>
            <person name="Wang B."/>
            <person name="Zhang J."/>
            <person name="Peng Z."/>
            <person name="Li Y."/>
            <person name="Li N."/>
            <person name="Wang J."/>
            <person name="Chen M."/>
            <person name="He Y."/>
            <person name="Tan F."/>
            <person name="Song X."/>
            <person name="Zheng Q."/>
            <person name="Huang R."/>
            <person name="Yang H."/>
            <person name="Du X."/>
            <person name="Chen L."/>
            <person name="Yang M."/>
            <person name="Gaffney P.M."/>
            <person name="Wang S."/>
            <person name="Luo L."/>
            <person name="She Z."/>
            <person name="Ming Y."/>
            <person name="Huang W."/>
            <person name="Zhang S."/>
            <person name="Huang B."/>
            <person name="Zhang Y."/>
            <person name="Qu T."/>
            <person name="Ni P."/>
            <person name="Miao G."/>
            <person name="Wang J."/>
            <person name="Wang Q."/>
            <person name="Steinberg C.E."/>
            <person name="Wang H."/>
            <person name="Li N."/>
            <person name="Qian L."/>
            <person name="Zhang G."/>
            <person name="Li Y."/>
            <person name="Yang H."/>
            <person name="Liu X."/>
            <person name="Wang J."/>
            <person name="Yin Y."/>
            <person name="Wang J."/>
        </authorList>
    </citation>
    <scope>NUCLEOTIDE SEQUENCE [LARGE SCALE GENOMIC DNA]</scope>
    <source>
        <strain evidence="4">05x7-T-G4-1.051#20</strain>
    </source>
</reference>
<accession>K1R7E9</accession>
<dbReference type="InterPro" id="IPR000242">
    <property type="entry name" value="PTP_cat"/>
</dbReference>
<dbReference type="InterPro" id="IPR000742">
    <property type="entry name" value="EGF"/>
</dbReference>
<evidence type="ECO:0000259" key="3">
    <source>
        <dbReference type="PROSITE" id="PS50056"/>
    </source>
</evidence>
<dbReference type="GO" id="GO:0004725">
    <property type="term" value="F:protein tyrosine phosphatase activity"/>
    <property type="evidence" value="ECO:0007669"/>
    <property type="project" value="InterPro"/>
</dbReference>
<dbReference type="InterPro" id="IPR009030">
    <property type="entry name" value="Growth_fac_rcpt_cys_sf"/>
</dbReference>
<name>K1R7E9_MAGGI</name>
<dbReference type="Pfam" id="PF01205">
    <property type="entry name" value="Impact_N"/>
    <property type="match status" value="1"/>
</dbReference>
<dbReference type="PROSITE" id="PS50056">
    <property type="entry name" value="TYR_PHOSPHATASE_2"/>
    <property type="match status" value="1"/>
</dbReference>
<dbReference type="SMART" id="SM00404">
    <property type="entry name" value="PTPc_motif"/>
    <property type="match status" value="2"/>
</dbReference>
<dbReference type="InterPro" id="IPR020568">
    <property type="entry name" value="Ribosomal_Su5_D2-typ_SF"/>
</dbReference>
<dbReference type="Gene3D" id="2.170.300.10">
    <property type="entry name" value="Tie2 ligand-binding domain superfamily"/>
    <property type="match status" value="2"/>
</dbReference>
<dbReference type="InParanoid" id="K1R7E9"/>
<dbReference type="SUPFAM" id="SSF57184">
    <property type="entry name" value="Growth factor receptor domain"/>
    <property type="match status" value="1"/>
</dbReference>
<organism evidence="4">
    <name type="scientific">Magallana gigas</name>
    <name type="common">Pacific oyster</name>
    <name type="synonym">Crassostrea gigas</name>
    <dbReference type="NCBI Taxonomy" id="29159"/>
    <lineage>
        <taxon>Eukaryota</taxon>
        <taxon>Metazoa</taxon>
        <taxon>Spiralia</taxon>
        <taxon>Lophotrochozoa</taxon>
        <taxon>Mollusca</taxon>
        <taxon>Bivalvia</taxon>
        <taxon>Autobranchia</taxon>
        <taxon>Pteriomorphia</taxon>
        <taxon>Ostreida</taxon>
        <taxon>Ostreoidea</taxon>
        <taxon>Ostreidae</taxon>
        <taxon>Magallana</taxon>
    </lineage>
</organism>
<sequence>MSTKVVVDMEDNQTVLYHPSSPDGSTHEGSDDDGEFGAGRALLKTLIDNEVTNALVVVSRWYGSKIGPRRFTHINDAVLGVCPDGKYGPQCSLTCGSCKNITCHEDTGVCQGCSAGYLGLLCVRECTIGTYGENCLLSCNQCVNNTCDPVNGTCTNGTKQTTSSTSTTAKSTTTSTKQTTTTQEKGLIFDSPAVFLGFSIPDVVRGKYKLNRLTTQNDDDQKEGPESMAATERVLLLALVFRNIFAYGGTGMEGFFISISNSSELDSGYICYRSKLNVIPPSSNTYPCVGTGNYLTVYNRQRDGPIDFDICEVAVTGCSYQRFGYDCSQTCSCPGECHFETGECITPISVCNITGRWGENCNEVCGFCKDGAACDMSTGSCPAGCSAGYRTSKCTVECIGGTFGEDCQKSCGQCKNSRCNPVTGECDNTGCNTGYIGASCFNSNTFYNNQNGATSLAWQGNVATGSINYNGQILTDERLSSCVYQAAAFTNTIGSSSVQVTLTKERMIRELVLSHYPEGVTGPTLSNMAGFKILISNGVTVKDCFNWTSSDVPKQLQTVTCVGLAKVITIINTRSIGTTYPSAWGPNPGLAFCEIAAIGCPEGKFGTYCEKDCICPLCDYVTGACNNIDQNCQMGMYGVNCVEKCGNCKNNETCDIVNGTCPNGCAAGYNGTVCKDACLSGYYGENCVGECSKFCRNNSACEPISGNCPTGCSDGYLGANCSQTCENGTYGQDCTNQCSNCRNNLCYHTNGTCFQCVVGYQGENCSDVCSPGTYGQDCVQLCACTNNQTCDHMTGQCPVIVTTAGTVTEPQTASASLSTDDLAMLICLHFSVHFSDEVVPLSGNGHVPSSHNEHLVQVQGPFPSAPKPAPPVTDDGGLYFGVDDLPAKTEDYYNSSVLSSGVSVPDLKERIKNGQKMIEDEFKSTLEDKAYIATQGPMTSTIGDFWRMVWQTCCGKIVMLTNLKEKNKIKCAQYWPNKGSTLEFGLYKISVQAEKTHITYVQRALRLEDMTTSECRTIHHFHYTAWPDHGTPDHVRLVAFHHLVSSEESDFIGPMVVHCSAGIGRTGTFIALDSLLKQAKLTNQVQVFNFVKHMRKDRMNMIQTADQYMYVYHTIYEALNMKNSTIKRKDFPKEHFKLEDPSFKAEKRTVAEFRTLQEMRGVFTADNLNPKPKRKGRKCPYGDSRGFLLVQSLMPTMDTDLWNLVMTSESAVVVSVDKQSSDILGSFLPTSGEIRVTNGMAVSITSSAINENVNASCSAVDITNKNTEQSDEMTVIRACIDGKNPKMTPTEMANLAILIEHTEKSSSLVGPTIVLSSDGISSPGLLCVVSYAIQDAIKEKTVNLFQTVRQFHIRHPEFIATKEDYDFCYHSVYEFLLTDNDYANVDNDQE</sequence>